<comment type="caution">
    <text evidence="7">The sequence shown here is derived from an EMBL/GenBank/DDBJ whole genome shotgun (WGS) entry which is preliminary data.</text>
</comment>
<feature type="transmembrane region" description="Helical" evidence="6">
    <location>
        <begin position="229"/>
        <end position="251"/>
    </location>
</feature>
<organism evidence="7 8">
    <name type="scientific">Fonsecaea monophora</name>
    <dbReference type="NCBI Taxonomy" id="254056"/>
    <lineage>
        <taxon>Eukaryota</taxon>
        <taxon>Fungi</taxon>
        <taxon>Dikarya</taxon>
        <taxon>Ascomycota</taxon>
        <taxon>Pezizomycotina</taxon>
        <taxon>Eurotiomycetes</taxon>
        <taxon>Chaetothyriomycetidae</taxon>
        <taxon>Chaetothyriales</taxon>
        <taxon>Herpotrichiellaceae</taxon>
        <taxon>Fonsecaea</taxon>
    </lineage>
</organism>
<protein>
    <recommendedName>
        <fullName evidence="9">Major facilitator superfamily (MFS) profile domain-containing protein</fullName>
    </recommendedName>
</protein>
<dbReference type="GO" id="GO:0016020">
    <property type="term" value="C:membrane"/>
    <property type="evidence" value="ECO:0007669"/>
    <property type="project" value="UniProtKB-SubCell"/>
</dbReference>
<keyword evidence="3 6" id="KW-0812">Transmembrane</keyword>
<dbReference type="SUPFAM" id="SSF103473">
    <property type="entry name" value="MFS general substrate transporter"/>
    <property type="match status" value="1"/>
</dbReference>
<evidence type="ECO:0008006" key="9">
    <source>
        <dbReference type="Google" id="ProtNLM"/>
    </source>
</evidence>
<dbReference type="RefSeq" id="XP_022508879.1">
    <property type="nucleotide sequence ID" value="XM_022658829.1"/>
</dbReference>
<dbReference type="Gene3D" id="1.20.1250.20">
    <property type="entry name" value="MFS general substrate transporter like domains"/>
    <property type="match status" value="1"/>
</dbReference>
<name>A0A177EY01_9EURO</name>
<feature type="transmembrane region" description="Helical" evidence="6">
    <location>
        <begin position="414"/>
        <end position="435"/>
    </location>
</feature>
<evidence type="ECO:0000256" key="5">
    <source>
        <dbReference type="ARBA" id="ARBA00023136"/>
    </source>
</evidence>
<comment type="subcellular location">
    <subcellularLocation>
        <location evidence="1">Membrane</location>
        <topology evidence="1">Multi-pass membrane protein</topology>
    </subcellularLocation>
</comment>
<dbReference type="GeneID" id="34604029"/>
<feature type="transmembrane region" description="Helical" evidence="6">
    <location>
        <begin position="146"/>
        <end position="165"/>
    </location>
</feature>
<dbReference type="InterPro" id="IPR036259">
    <property type="entry name" value="MFS_trans_sf"/>
</dbReference>
<evidence type="ECO:0000313" key="8">
    <source>
        <dbReference type="Proteomes" id="UP000077002"/>
    </source>
</evidence>
<sequence length="492" mass="55292">MADKTLVPASEIKHVHSEIDVPLRLEKNHVEEDWTAEEDRKLVIDLRILPYLSVIFGLSLLDLINVSAAYIAGMSTDIELSVGARYSMSLLFFFITYVLLEITSNLIIRRVGARWWLSFPITAWGICVICMGFIQSWVPLVVLRVLLRALEAGLLPGAVFLISAWYKTYETARRVSWFYMASLMASGFNGIVRSFLASLTQGSSWPTNGQITYGLSLIRSGSSTYRQGWGWILLIEGAITIFCDLTGPICLGEFPEHSKWLNERERYIATIRLANERSGREYEHPTLRQGLRLLMDWKVAFYVYALGYYMPIILRQGLGFSYALAQILSSPPYWTSISSLKDFADTQRFEGFYASTLWLEDTIARLVGLVIVLYAKPPGVRLFGVFLAIFGTNANVPGNLTYGQGQTALPHKKGLVAAAQVGFGSIGGITDSTIFRSQDAPQYFPGMWATISFQILYIVMTCGMSLWLTKRNRDADEKGEILEKVEGFRYAP</sequence>
<evidence type="ECO:0000256" key="6">
    <source>
        <dbReference type="SAM" id="Phobius"/>
    </source>
</evidence>
<keyword evidence="4 6" id="KW-1133">Transmembrane helix</keyword>
<dbReference type="PANTHER" id="PTHR43791">
    <property type="entry name" value="PERMEASE-RELATED"/>
    <property type="match status" value="1"/>
</dbReference>
<accession>A0A177EY01</accession>
<evidence type="ECO:0000256" key="3">
    <source>
        <dbReference type="ARBA" id="ARBA00022692"/>
    </source>
</evidence>
<evidence type="ECO:0000256" key="1">
    <source>
        <dbReference type="ARBA" id="ARBA00004141"/>
    </source>
</evidence>
<evidence type="ECO:0000313" key="7">
    <source>
        <dbReference type="EMBL" id="OAG36927.1"/>
    </source>
</evidence>
<keyword evidence="5 6" id="KW-0472">Membrane</keyword>
<dbReference type="PANTHER" id="PTHR43791:SF3">
    <property type="entry name" value="MAJOR FACILITATOR SUPERFAMILY (MFS) PROFILE DOMAIN-CONTAINING PROTEIN"/>
    <property type="match status" value="1"/>
</dbReference>
<keyword evidence="8" id="KW-1185">Reference proteome</keyword>
<gene>
    <name evidence="7" type="ORF">AYO21_08888</name>
</gene>
<dbReference type="Proteomes" id="UP000077002">
    <property type="component" value="Unassembled WGS sequence"/>
</dbReference>
<feature type="transmembrane region" description="Helical" evidence="6">
    <location>
        <begin position="297"/>
        <end position="314"/>
    </location>
</feature>
<feature type="transmembrane region" description="Helical" evidence="6">
    <location>
        <begin position="177"/>
        <end position="196"/>
    </location>
</feature>
<dbReference type="Pfam" id="PF07690">
    <property type="entry name" value="MFS_1"/>
    <property type="match status" value="1"/>
</dbReference>
<dbReference type="OrthoDB" id="3639251at2759"/>
<feature type="transmembrane region" description="Helical" evidence="6">
    <location>
        <begin position="447"/>
        <end position="468"/>
    </location>
</feature>
<dbReference type="EMBL" id="LVKK01000081">
    <property type="protein sequence ID" value="OAG36927.1"/>
    <property type="molecule type" value="Genomic_DNA"/>
</dbReference>
<feature type="transmembrane region" description="Helical" evidence="6">
    <location>
        <begin position="48"/>
        <end position="72"/>
    </location>
</feature>
<proteinExistence type="predicted"/>
<evidence type="ECO:0000256" key="2">
    <source>
        <dbReference type="ARBA" id="ARBA00022448"/>
    </source>
</evidence>
<keyword evidence="2" id="KW-0813">Transport</keyword>
<evidence type="ECO:0000256" key="4">
    <source>
        <dbReference type="ARBA" id="ARBA00022989"/>
    </source>
</evidence>
<dbReference type="InterPro" id="IPR011701">
    <property type="entry name" value="MFS"/>
</dbReference>
<dbReference type="AlphaFoldDB" id="A0A177EY01"/>
<feature type="transmembrane region" description="Helical" evidence="6">
    <location>
        <begin position="84"/>
        <end position="103"/>
    </location>
</feature>
<feature type="transmembrane region" description="Helical" evidence="6">
    <location>
        <begin position="380"/>
        <end position="402"/>
    </location>
</feature>
<feature type="transmembrane region" description="Helical" evidence="6">
    <location>
        <begin position="115"/>
        <end position="134"/>
    </location>
</feature>
<dbReference type="GO" id="GO:0022857">
    <property type="term" value="F:transmembrane transporter activity"/>
    <property type="evidence" value="ECO:0007669"/>
    <property type="project" value="InterPro"/>
</dbReference>
<reference evidence="7 8" key="1">
    <citation type="submission" date="2016-03" db="EMBL/GenBank/DDBJ databases">
        <title>Draft genome sequence of the Fonsecaea monophora CBS 269.37.</title>
        <authorList>
            <person name="Bombassaro A."/>
            <person name="Vinicius W.A."/>
            <person name="De Hoog S."/>
            <person name="Sun J."/>
            <person name="Souza E.M."/>
            <person name="Raittz R.T."/>
            <person name="Costa F."/>
            <person name="Leao A.C."/>
            <person name="Tadra-Sfeir M.Z."/>
            <person name="Baura V."/>
            <person name="Balsanelli E."/>
            <person name="Pedrosa F.O."/>
            <person name="Moreno L.F."/>
            <person name="Steffens M.B."/>
            <person name="Xi L."/>
            <person name="Bocca A.L."/>
            <person name="Felipe M.S."/>
            <person name="Teixeira M."/>
            <person name="Telles Filho F.Q."/>
            <person name="Azevedo C.M."/>
            <person name="Gomes R."/>
            <person name="Vicente V.A."/>
        </authorList>
    </citation>
    <scope>NUCLEOTIDE SEQUENCE [LARGE SCALE GENOMIC DNA]</scope>
    <source>
        <strain evidence="7 8">CBS 269.37</strain>
    </source>
</reference>